<reference evidence="6" key="1">
    <citation type="journal article" date="2019" name="Int. J. Syst. Evol. Microbiol.">
        <title>The Global Catalogue of Microorganisms (GCM) 10K type strain sequencing project: providing services to taxonomists for standard genome sequencing and annotation.</title>
        <authorList>
            <consortium name="The Broad Institute Genomics Platform"/>
            <consortium name="The Broad Institute Genome Sequencing Center for Infectious Disease"/>
            <person name="Wu L."/>
            <person name="Ma J."/>
        </authorList>
    </citation>
    <scope>NUCLEOTIDE SEQUENCE [LARGE SCALE GENOMIC DNA]</scope>
    <source>
        <strain evidence="6">JCM 14735</strain>
    </source>
</reference>
<dbReference type="PROSITE" id="PS50987">
    <property type="entry name" value="HTH_ARSR_2"/>
    <property type="match status" value="1"/>
</dbReference>
<dbReference type="InterPro" id="IPR036388">
    <property type="entry name" value="WH-like_DNA-bd_sf"/>
</dbReference>
<evidence type="ECO:0000313" key="6">
    <source>
        <dbReference type="Proteomes" id="UP001501204"/>
    </source>
</evidence>
<keyword evidence="3" id="KW-0804">Transcription</keyword>
<evidence type="ECO:0000256" key="2">
    <source>
        <dbReference type="ARBA" id="ARBA00023125"/>
    </source>
</evidence>
<feature type="domain" description="HTH arsR-type" evidence="4">
    <location>
        <begin position="19"/>
        <end position="113"/>
    </location>
</feature>
<gene>
    <name evidence="5" type="ORF">GCM10009767_10800</name>
</gene>
<dbReference type="PANTHER" id="PTHR33154:SF33">
    <property type="entry name" value="TRANSCRIPTIONAL REPRESSOR SDPR"/>
    <property type="match status" value="1"/>
</dbReference>
<keyword evidence="1" id="KW-0805">Transcription regulation</keyword>
<dbReference type="InterPro" id="IPR051081">
    <property type="entry name" value="HTH_MetalResp_TranReg"/>
</dbReference>
<evidence type="ECO:0000313" key="5">
    <source>
        <dbReference type="EMBL" id="GAA1753580.1"/>
    </source>
</evidence>
<dbReference type="EMBL" id="BAAAOA010000012">
    <property type="protein sequence ID" value="GAA1753580.1"/>
    <property type="molecule type" value="Genomic_DNA"/>
</dbReference>
<dbReference type="PRINTS" id="PR00778">
    <property type="entry name" value="HTHARSR"/>
</dbReference>
<dbReference type="CDD" id="cd00090">
    <property type="entry name" value="HTH_ARSR"/>
    <property type="match status" value="1"/>
</dbReference>
<dbReference type="PANTHER" id="PTHR33154">
    <property type="entry name" value="TRANSCRIPTIONAL REGULATOR, ARSR FAMILY"/>
    <property type="match status" value="1"/>
</dbReference>
<evidence type="ECO:0000256" key="3">
    <source>
        <dbReference type="ARBA" id="ARBA00023163"/>
    </source>
</evidence>
<dbReference type="SMART" id="SM00418">
    <property type="entry name" value="HTH_ARSR"/>
    <property type="match status" value="1"/>
</dbReference>
<dbReference type="Pfam" id="PF01022">
    <property type="entry name" value="HTH_5"/>
    <property type="match status" value="1"/>
</dbReference>
<sequence>MLPGRAPRDGLVHDLWPIGNRPVTISVVDVFMALGDPVRRALLRRLAEGPARVVDLAADHDISRPAVSRHLRVLGDAGLVTGLTQGRERHYTLVPSALEPVAVLLAELSGRRPRIPEHVLDGLELEVRRTTRDRAVDRSARQARTERKDAG</sequence>
<proteinExistence type="predicted"/>
<dbReference type="SUPFAM" id="SSF46785">
    <property type="entry name" value="Winged helix' DNA-binding domain"/>
    <property type="match status" value="1"/>
</dbReference>
<evidence type="ECO:0000256" key="1">
    <source>
        <dbReference type="ARBA" id="ARBA00023015"/>
    </source>
</evidence>
<dbReference type="NCBIfam" id="NF033788">
    <property type="entry name" value="HTH_metalloreg"/>
    <property type="match status" value="1"/>
</dbReference>
<name>A0ABP4WMM0_9MICC</name>
<keyword evidence="6" id="KW-1185">Reference proteome</keyword>
<dbReference type="Proteomes" id="UP001501204">
    <property type="component" value="Unassembled WGS sequence"/>
</dbReference>
<evidence type="ECO:0000259" key="4">
    <source>
        <dbReference type="PROSITE" id="PS50987"/>
    </source>
</evidence>
<dbReference type="InterPro" id="IPR036390">
    <property type="entry name" value="WH_DNA-bd_sf"/>
</dbReference>
<protein>
    <recommendedName>
        <fullName evidence="4">HTH arsR-type domain-containing protein</fullName>
    </recommendedName>
</protein>
<dbReference type="Gene3D" id="1.10.10.10">
    <property type="entry name" value="Winged helix-like DNA-binding domain superfamily/Winged helix DNA-binding domain"/>
    <property type="match status" value="1"/>
</dbReference>
<dbReference type="InterPro" id="IPR011991">
    <property type="entry name" value="ArsR-like_HTH"/>
</dbReference>
<dbReference type="InterPro" id="IPR001845">
    <property type="entry name" value="HTH_ArsR_DNA-bd_dom"/>
</dbReference>
<accession>A0ABP4WMM0</accession>
<organism evidence="5 6">
    <name type="scientific">Kocuria aegyptia</name>
    <dbReference type="NCBI Taxonomy" id="330943"/>
    <lineage>
        <taxon>Bacteria</taxon>
        <taxon>Bacillati</taxon>
        <taxon>Actinomycetota</taxon>
        <taxon>Actinomycetes</taxon>
        <taxon>Micrococcales</taxon>
        <taxon>Micrococcaceae</taxon>
        <taxon>Kocuria</taxon>
    </lineage>
</organism>
<keyword evidence="2" id="KW-0238">DNA-binding</keyword>
<comment type="caution">
    <text evidence="5">The sequence shown here is derived from an EMBL/GenBank/DDBJ whole genome shotgun (WGS) entry which is preliminary data.</text>
</comment>